<name>A0A0P0WP01_ORYSJ</name>
<feature type="non-terminal residue" evidence="4">
    <location>
        <position position="1"/>
    </location>
</feature>
<dbReference type="ExpressionAtlas" id="A0A0P0WP01">
    <property type="expression patterns" value="baseline and differential"/>
</dbReference>
<reference evidence="4 5" key="2">
    <citation type="journal article" date="2013" name="Plant Cell Physiol.">
        <title>Rice Annotation Project Database (RAP-DB): an integrative and interactive database for rice genomics.</title>
        <authorList>
            <person name="Sakai H."/>
            <person name="Lee S.S."/>
            <person name="Tanaka T."/>
            <person name="Numa H."/>
            <person name="Kim J."/>
            <person name="Kawahara Y."/>
            <person name="Wakimoto H."/>
            <person name="Yang C.C."/>
            <person name="Iwamoto M."/>
            <person name="Abe T."/>
            <person name="Yamada Y."/>
            <person name="Muto A."/>
            <person name="Inokuchi H."/>
            <person name="Ikemura T."/>
            <person name="Matsumoto T."/>
            <person name="Sasaki T."/>
            <person name="Itoh T."/>
        </authorList>
    </citation>
    <scope>NUCLEOTIDE SEQUENCE [LARGE SCALE GENOMIC DNA]</scope>
    <source>
        <strain evidence="5">cv. Nipponbare</strain>
    </source>
</reference>
<dbReference type="SUPFAM" id="SSF52058">
    <property type="entry name" value="L domain-like"/>
    <property type="match status" value="1"/>
</dbReference>
<organism evidence="4 5">
    <name type="scientific">Oryza sativa subsp. japonica</name>
    <name type="common">Rice</name>
    <dbReference type="NCBI Taxonomy" id="39947"/>
    <lineage>
        <taxon>Eukaryota</taxon>
        <taxon>Viridiplantae</taxon>
        <taxon>Streptophyta</taxon>
        <taxon>Embryophyta</taxon>
        <taxon>Tracheophyta</taxon>
        <taxon>Spermatophyta</taxon>
        <taxon>Magnoliopsida</taxon>
        <taxon>Liliopsida</taxon>
        <taxon>Poales</taxon>
        <taxon>Poaceae</taxon>
        <taxon>BOP clade</taxon>
        <taxon>Oryzoideae</taxon>
        <taxon>Oryzeae</taxon>
        <taxon>Oryzinae</taxon>
        <taxon>Oryza</taxon>
        <taxon>Oryza sativa</taxon>
    </lineage>
</organism>
<keyword evidence="1" id="KW-0433">Leucine-rich repeat</keyword>
<dbReference type="InterPro" id="IPR032675">
    <property type="entry name" value="LRR_dom_sf"/>
</dbReference>
<dbReference type="Gramene" id="Os05t0481100-03">
    <property type="protein sequence ID" value="Os05t0481100-03"/>
    <property type="gene ID" value="Os05g0481100"/>
</dbReference>
<dbReference type="Proteomes" id="UP000059680">
    <property type="component" value="Chromosome 5"/>
</dbReference>
<keyword evidence="5" id="KW-1185">Reference proteome</keyword>
<dbReference type="InterPro" id="IPR013210">
    <property type="entry name" value="LRR_N_plant-typ"/>
</dbReference>
<evidence type="ECO:0000256" key="2">
    <source>
        <dbReference type="ARBA" id="ARBA00022737"/>
    </source>
</evidence>
<keyword evidence="6" id="KW-1267">Proteomics identification</keyword>
<dbReference type="Pfam" id="PF08263">
    <property type="entry name" value="LRRNT_2"/>
    <property type="match status" value="1"/>
</dbReference>
<dbReference type="AlphaFoldDB" id="A0A0P0WP01"/>
<evidence type="ECO:0007829" key="6">
    <source>
        <dbReference type="PeptideAtlas" id="A0A0P0WP01"/>
    </source>
</evidence>
<keyword evidence="2" id="KW-0677">Repeat</keyword>
<feature type="domain" description="Leucine-rich repeat-containing N-terminal plant-type" evidence="3">
    <location>
        <begin position="4"/>
        <end position="42"/>
    </location>
</feature>
<reference evidence="4 5" key="3">
    <citation type="journal article" date="2013" name="Rice">
        <title>Improvement of the Oryza sativa Nipponbare reference genome using next generation sequence and optical map data.</title>
        <authorList>
            <person name="Kawahara Y."/>
            <person name="de la Bastide M."/>
            <person name="Hamilton J.P."/>
            <person name="Kanamori H."/>
            <person name="McCombie W.R."/>
            <person name="Ouyang S."/>
            <person name="Schwartz D.C."/>
            <person name="Tanaka T."/>
            <person name="Wu J."/>
            <person name="Zhou S."/>
            <person name="Childs K.L."/>
            <person name="Davidson R.M."/>
            <person name="Lin H."/>
            <person name="Quesada-Ocampo L."/>
            <person name="Vaillancourt B."/>
            <person name="Sakai H."/>
            <person name="Lee S.S."/>
            <person name="Kim J."/>
            <person name="Numa H."/>
            <person name="Itoh T."/>
            <person name="Buell C.R."/>
            <person name="Matsumoto T."/>
        </authorList>
    </citation>
    <scope>NUCLEOTIDE SEQUENCE [LARGE SCALE GENOMIC DNA]</scope>
    <source>
        <strain evidence="5">cv. Nipponbare</strain>
    </source>
</reference>
<gene>
    <name evidence="4" type="ordered locus">Os05g0481100</name>
    <name evidence="4" type="ORF">OSNPB_050481100</name>
</gene>
<proteinExistence type="evidence at protein level"/>
<sequence>CSSSQQVSALMAIKGSLVDPMNNLKNWNRGDPCTKNWTGVFCHDLGDTYLHVTELQLFRRNLSGNLVPEGFYVEQFNRQHPKRDRQYHYAQTYIIKWKSALWSFTR</sequence>
<evidence type="ECO:0000256" key="1">
    <source>
        <dbReference type="ARBA" id="ARBA00022614"/>
    </source>
</evidence>
<protein>
    <submittedName>
        <fullName evidence="4">Os05g0481100 protein</fullName>
    </submittedName>
</protein>
<reference evidence="5" key="1">
    <citation type="journal article" date="2005" name="Nature">
        <title>The map-based sequence of the rice genome.</title>
        <authorList>
            <consortium name="International rice genome sequencing project (IRGSP)"/>
            <person name="Matsumoto T."/>
            <person name="Wu J."/>
            <person name="Kanamori H."/>
            <person name="Katayose Y."/>
            <person name="Fujisawa M."/>
            <person name="Namiki N."/>
            <person name="Mizuno H."/>
            <person name="Yamamoto K."/>
            <person name="Antonio B.A."/>
            <person name="Baba T."/>
            <person name="Sakata K."/>
            <person name="Nagamura Y."/>
            <person name="Aoki H."/>
            <person name="Arikawa K."/>
            <person name="Arita K."/>
            <person name="Bito T."/>
            <person name="Chiden Y."/>
            <person name="Fujitsuka N."/>
            <person name="Fukunaka R."/>
            <person name="Hamada M."/>
            <person name="Harada C."/>
            <person name="Hayashi A."/>
            <person name="Hijishita S."/>
            <person name="Honda M."/>
            <person name="Hosokawa S."/>
            <person name="Ichikawa Y."/>
            <person name="Idonuma A."/>
            <person name="Iijima M."/>
            <person name="Ikeda M."/>
            <person name="Ikeno M."/>
            <person name="Ito K."/>
            <person name="Ito S."/>
            <person name="Ito T."/>
            <person name="Ito Y."/>
            <person name="Ito Y."/>
            <person name="Iwabuchi A."/>
            <person name="Kamiya K."/>
            <person name="Karasawa W."/>
            <person name="Kurita K."/>
            <person name="Katagiri S."/>
            <person name="Kikuta A."/>
            <person name="Kobayashi H."/>
            <person name="Kobayashi N."/>
            <person name="Machita K."/>
            <person name="Maehara T."/>
            <person name="Masukawa M."/>
            <person name="Mizubayashi T."/>
            <person name="Mukai Y."/>
            <person name="Nagasaki H."/>
            <person name="Nagata Y."/>
            <person name="Naito S."/>
            <person name="Nakashima M."/>
            <person name="Nakama Y."/>
            <person name="Nakamichi Y."/>
            <person name="Nakamura M."/>
            <person name="Meguro A."/>
            <person name="Negishi M."/>
            <person name="Ohta I."/>
            <person name="Ohta T."/>
            <person name="Okamoto M."/>
            <person name="Ono N."/>
            <person name="Saji S."/>
            <person name="Sakaguchi M."/>
            <person name="Sakai K."/>
            <person name="Shibata M."/>
            <person name="Shimokawa T."/>
            <person name="Song J."/>
            <person name="Takazaki Y."/>
            <person name="Terasawa K."/>
            <person name="Tsugane M."/>
            <person name="Tsuji K."/>
            <person name="Ueda S."/>
            <person name="Waki K."/>
            <person name="Yamagata H."/>
            <person name="Yamamoto M."/>
            <person name="Yamamoto S."/>
            <person name="Yamane H."/>
            <person name="Yoshiki S."/>
            <person name="Yoshihara R."/>
            <person name="Yukawa K."/>
            <person name="Zhong H."/>
            <person name="Yano M."/>
            <person name="Yuan Q."/>
            <person name="Ouyang S."/>
            <person name="Liu J."/>
            <person name="Jones K.M."/>
            <person name="Gansberger K."/>
            <person name="Moffat K."/>
            <person name="Hill J."/>
            <person name="Bera J."/>
            <person name="Fadrosh D."/>
            <person name="Jin S."/>
            <person name="Johri S."/>
            <person name="Kim M."/>
            <person name="Overton L."/>
            <person name="Reardon M."/>
            <person name="Tsitrin T."/>
            <person name="Vuong H."/>
            <person name="Weaver B."/>
            <person name="Ciecko A."/>
            <person name="Tallon L."/>
            <person name="Jackson J."/>
            <person name="Pai G."/>
            <person name="Aken S.V."/>
            <person name="Utterback T."/>
            <person name="Reidmuller S."/>
            <person name="Feldblyum T."/>
            <person name="Hsiao J."/>
            <person name="Zismann V."/>
            <person name="Iobst S."/>
            <person name="de Vazeille A.R."/>
            <person name="Buell C.R."/>
            <person name="Ying K."/>
            <person name="Li Y."/>
            <person name="Lu T."/>
            <person name="Huang Y."/>
            <person name="Zhao Q."/>
            <person name="Feng Q."/>
            <person name="Zhang L."/>
            <person name="Zhu J."/>
            <person name="Weng Q."/>
            <person name="Mu J."/>
            <person name="Lu Y."/>
            <person name="Fan D."/>
            <person name="Liu Y."/>
            <person name="Guan J."/>
            <person name="Zhang Y."/>
            <person name="Yu S."/>
            <person name="Liu X."/>
            <person name="Zhang Y."/>
            <person name="Hong G."/>
            <person name="Han B."/>
            <person name="Choisne N."/>
            <person name="Demange N."/>
            <person name="Orjeda G."/>
            <person name="Samain S."/>
            <person name="Cattolico L."/>
            <person name="Pelletier E."/>
            <person name="Couloux A."/>
            <person name="Segurens B."/>
            <person name="Wincker P."/>
            <person name="D'Hont A."/>
            <person name="Scarpelli C."/>
            <person name="Weissenbach J."/>
            <person name="Salanoubat M."/>
            <person name="Quetier F."/>
            <person name="Yu Y."/>
            <person name="Kim H.R."/>
            <person name="Rambo T."/>
            <person name="Currie J."/>
            <person name="Collura K."/>
            <person name="Luo M."/>
            <person name="Yang T."/>
            <person name="Ammiraju J.S.S."/>
            <person name="Engler F."/>
            <person name="Soderlund C."/>
            <person name="Wing R.A."/>
            <person name="Palmer L.E."/>
            <person name="de la Bastide M."/>
            <person name="Spiegel L."/>
            <person name="Nascimento L."/>
            <person name="Zutavern T."/>
            <person name="O'Shaughnessy A."/>
            <person name="Dike S."/>
            <person name="Dedhia N."/>
            <person name="Preston R."/>
            <person name="Balija V."/>
            <person name="McCombie W.R."/>
            <person name="Chow T."/>
            <person name="Chen H."/>
            <person name="Chung M."/>
            <person name="Chen C."/>
            <person name="Shaw J."/>
            <person name="Wu H."/>
            <person name="Hsiao K."/>
            <person name="Chao Y."/>
            <person name="Chu M."/>
            <person name="Cheng C."/>
            <person name="Hour A."/>
            <person name="Lee P."/>
            <person name="Lin S."/>
            <person name="Lin Y."/>
            <person name="Liou J."/>
            <person name="Liu S."/>
            <person name="Hsing Y."/>
            <person name="Raghuvanshi S."/>
            <person name="Mohanty A."/>
            <person name="Bharti A.K."/>
            <person name="Gaur A."/>
            <person name="Gupta V."/>
            <person name="Kumar D."/>
            <person name="Ravi V."/>
            <person name="Vij S."/>
            <person name="Kapur A."/>
            <person name="Khurana P."/>
            <person name="Khurana P."/>
            <person name="Khurana J.P."/>
            <person name="Tyagi A.K."/>
            <person name="Gaikwad K."/>
            <person name="Singh A."/>
            <person name="Dalal V."/>
            <person name="Srivastava S."/>
            <person name="Dixit A."/>
            <person name="Pal A.K."/>
            <person name="Ghazi I.A."/>
            <person name="Yadav M."/>
            <person name="Pandit A."/>
            <person name="Bhargava A."/>
            <person name="Sureshbabu K."/>
            <person name="Batra K."/>
            <person name="Sharma T.R."/>
            <person name="Mohapatra T."/>
            <person name="Singh N.K."/>
            <person name="Messing J."/>
            <person name="Nelson A.B."/>
            <person name="Fuks G."/>
            <person name="Kavchok S."/>
            <person name="Keizer G."/>
            <person name="Linton E."/>
            <person name="Llaca V."/>
            <person name="Song R."/>
            <person name="Tanyolac B."/>
            <person name="Young S."/>
            <person name="Ho-Il K."/>
            <person name="Hahn J.H."/>
            <person name="Sangsakoo G."/>
            <person name="Vanavichit A."/>
            <person name="de Mattos Luiz.A.T."/>
            <person name="Zimmer P.D."/>
            <person name="Malone G."/>
            <person name="Dellagostin O."/>
            <person name="de Oliveira A.C."/>
            <person name="Bevan M."/>
            <person name="Bancroft I."/>
            <person name="Minx P."/>
            <person name="Cordum H."/>
            <person name="Wilson R."/>
            <person name="Cheng Z."/>
            <person name="Jin W."/>
            <person name="Jiang J."/>
            <person name="Leong S.A."/>
            <person name="Iwama H."/>
            <person name="Gojobori T."/>
            <person name="Itoh T."/>
            <person name="Niimura Y."/>
            <person name="Fujii Y."/>
            <person name="Habara T."/>
            <person name="Sakai H."/>
            <person name="Sato Y."/>
            <person name="Wilson G."/>
            <person name="Kumar K."/>
            <person name="McCouch S."/>
            <person name="Juretic N."/>
            <person name="Hoen D."/>
            <person name="Wright S."/>
            <person name="Bruskiewich R."/>
            <person name="Bureau T."/>
            <person name="Miyao A."/>
            <person name="Hirochika H."/>
            <person name="Nishikawa T."/>
            <person name="Kadowaki K."/>
            <person name="Sugiura M."/>
            <person name="Burr B."/>
            <person name="Sasaki T."/>
        </authorList>
    </citation>
    <scope>NUCLEOTIDE SEQUENCE [LARGE SCALE GENOMIC DNA]</scope>
    <source>
        <strain evidence="5">cv. Nipponbare</strain>
    </source>
</reference>
<dbReference type="Gene3D" id="3.80.10.10">
    <property type="entry name" value="Ribonuclease Inhibitor"/>
    <property type="match status" value="1"/>
</dbReference>
<evidence type="ECO:0000313" key="5">
    <source>
        <dbReference type="Proteomes" id="UP000059680"/>
    </source>
</evidence>
<evidence type="ECO:0000259" key="3">
    <source>
        <dbReference type="Pfam" id="PF08263"/>
    </source>
</evidence>
<accession>A0A0P0WP01</accession>
<evidence type="ECO:0000313" key="4">
    <source>
        <dbReference type="EMBL" id="BAS94580.1"/>
    </source>
</evidence>
<dbReference type="EMBL" id="AP014961">
    <property type="protein sequence ID" value="BAS94580.1"/>
    <property type="molecule type" value="Genomic_DNA"/>
</dbReference>